<protein>
    <submittedName>
        <fullName evidence="2">Uncharacterized protein</fullName>
    </submittedName>
</protein>
<evidence type="ECO:0000256" key="1">
    <source>
        <dbReference type="SAM" id="SignalP"/>
    </source>
</evidence>
<keyword evidence="1" id="KW-0732">Signal</keyword>
<accession>A0A8T0IXZ9</accession>
<gene>
    <name evidence="2" type="ORF">KC19_2G256000</name>
</gene>
<organism evidence="2 3">
    <name type="scientific">Ceratodon purpureus</name>
    <name type="common">Fire moss</name>
    <name type="synonym">Dicranum purpureum</name>
    <dbReference type="NCBI Taxonomy" id="3225"/>
    <lineage>
        <taxon>Eukaryota</taxon>
        <taxon>Viridiplantae</taxon>
        <taxon>Streptophyta</taxon>
        <taxon>Embryophyta</taxon>
        <taxon>Bryophyta</taxon>
        <taxon>Bryophytina</taxon>
        <taxon>Bryopsida</taxon>
        <taxon>Dicranidae</taxon>
        <taxon>Pseudoditrichales</taxon>
        <taxon>Ditrichaceae</taxon>
        <taxon>Ceratodon</taxon>
    </lineage>
</organism>
<evidence type="ECO:0000313" key="2">
    <source>
        <dbReference type="EMBL" id="KAG0588614.1"/>
    </source>
</evidence>
<comment type="caution">
    <text evidence="2">The sequence shown here is derived from an EMBL/GenBank/DDBJ whole genome shotgun (WGS) entry which is preliminary data.</text>
</comment>
<feature type="signal peptide" evidence="1">
    <location>
        <begin position="1"/>
        <end position="15"/>
    </location>
</feature>
<dbReference type="EMBL" id="CM026422">
    <property type="protein sequence ID" value="KAG0588614.1"/>
    <property type="molecule type" value="Genomic_DNA"/>
</dbReference>
<sequence length="52" mass="6267">MCCRWLWSRRRCCLSFSLVRCFRRHVVNLGNSLCWFTARFRFPPLPSFPGAE</sequence>
<dbReference type="Proteomes" id="UP000822688">
    <property type="component" value="Chromosome 2"/>
</dbReference>
<proteinExistence type="predicted"/>
<feature type="chain" id="PRO_5035736815" evidence="1">
    <location>
        <begin position="16"/>
        <end position="52"/>
    </location>
</feature>
<dbReference type="AlphaFoldDB" id="A0A8T0IXZ9"/>
<reference evidence="2" key="1">
    <citation type="submission" date="2020-06" db="EMBL/GenBank/DDBJ databases">
        <title>WGS assembly of Ceratodon purpureus strain R40.</title>
        <authorList>
            <person name="Carey S.B."/>
            <person name="Jenkins J."/>
            <person name="Shu S."/>
            <person name="Lovell J.T."/>
            <person name="Sreedasyam A."/>
            <person name="Maumus F."/>
            <person name="Tiley G.P."/>
            <person name="Fernandez-Pozo N."/>
            <person name="Barry K."/>
            <person name="Chen C."/>
            <person name="Wang M."/>
            <person name="Lipzen A."/>
            <person name="Daum C."/>
            <person name="Saski C.A."/>
            <person name="Payton A.C."/>
            <person name="Mcbreen J.C."/>
            <person name="Conrad R.E."/>
            <person name="Kollar L.M."/>
            <person name="Olsson S."/>
            <person name="Huttunen S."/>
            <person name="Landis J.B."/>
            <person name="Wickett N.J."/>
            <person name="Johnson M.G."/>
            <person name="Rensing S.A."/>
            <person name="Grimwood J."/>
            <person name="Schmutz J."/>
            <person name="Mcdaniel S.F."/>
        </authorList>
    </citation>
    <scope>NUCLEOTIDE SEQUENCE</scope>
    <source>
        <strain evidence="2">R40</strain>
    </source>
</reference>
<keyword evidence="3" id="KW-1185">Reference proteome</keyword>
<name>A0A8T0IXZ9_CERPU</name>
<evidence type="ECO:0000313" key="3">
    <source>
        <dbReference type="Proteomes" id="UP000822688"/>
    </source>
</evidence>